<dbReference type="Proteomes" id="UP000001861">
    <property type="component" value="Unassembled WGS sequence"/>
</dbReference>
<name>D6RNZ4_COPC7</name>
<evidence type="ECO:0000313" key="2">
    <source>
        <dbReference type="Proteomes" id="UP000001861"/>
    </source>
</evidence>
<dbReference type="VEuPathDB" id="FungiDB:CC1G_15098"/>
<comment type="caution">
    <text evidence="1">The sequence shown here is derived from an EMBL/GenBank/DDBJ whole genome shotgun (WGS) entry which is preliminary data.</text>
</comment>
<dbReference type="EMBL" id="AACS02000008">
    <property type="protein sequence ID" value="EFI27270.1"/>
    <property type="molecule type" value="Genomic_DNA"/>
</dbReference>
<organism evidence="1 2">
    <name type="scientific">Coprinopsis cinerea (strain Okayama-7 / 130 / ATCC MYA-4618 / FGSC 9003)</name>
    <name type="common">Inky cap fungus</name>
    <name type="synonym">Hormographiella aspergillata</name>
    <dbReference type="NCBI Taxonomy" id="240176"/>
    <lineage>
        <taxon>Eukaryota</taxon>
        <taxon>Fungi</taxon>
        <taxon>Dikarya</taxon>
        <taxon>Basidiomycota</taxon>
        <taxon>Agaricomycotina</taxon>
        <taxon>Agaricomycetes</taxon>
        <taxon>Agaricomycetidae</taxon>
        <taxon>Agaricales</taxon>
        <taxon>Agaricineae</taxon>
        <taxon>Psathyrellaceae</taxon>
        <taxon>Coprinopsis</taxon>
    </lineage>
</organism>
<reference evidence="1 2" key="1">
    <citation type="journal article" date="2010" name="Proc. Natl. Acad. Sci. U.S.A.">
        <title>Insights into evolution of multicellular fungi from the assembled chromosomes of the mushroom Coprinopsis cinerea (Coprinus cinereus).</title>
        <authorList>
            <person name="Stajich J.E."/>
            <person name="Wilke S.K."/>
            <person name="Ahren D."/>
            <person name="Au C.H."/>
            <person name="Birren B.W."/>
            <person name="Borodovsky M."/>
            <person name="Burns C."/>
            <person name="Canback B."/>
            <person name="Casselton L.A."/>
            <person name="Cheng C.K."/>
            <person name="Deng J."/>
            <person name="Dietrich F.S."/>
            <person name="Fargo D.C."/>
            <person name="Farman M.L."/>
            <person name="Gathman A.C."/>
            <person name="Goldberg J."/>
            <person name="Guigo R."/>
            <person name="Hoegger P.J."/>
            <person name="Hooker J.B."/>
            <person name="Huggins A."/>
            <person name="James T.Y."/>
            <person name="Kamada T."/>
            <person name="Kilaru S."/>
            <person name="Kodira C."/>
            <person name="Kues U."/>
            <person name="Kupfer D."/>
            <person name="Kwan H.S."/>
            <person name="Lomsadze A."/>
            <person name="Li W."/>
            <person name="Lilly W.W."/>
            <person name="Ma L.J."/>
            <person name="Mackey A.J."/>
            <person name="Manning G."/>
            <person name="Martin F."/>
            <person name="Muraguchi H."/>
            <person name="Natvig D.O."/>
            <person name="Palmerini H."/>
            <person name="Ramesh M.A."/>
            <person name="Rehmeyer C.J."/>
            <person name="Roe B.A."/>
            <person name="Shenoy N."/>
            <person name="Stanke M."/>
            <person name="Ter-Hovhannisyan V."/>
            <person name="Tunlid A."/>
            <person name="Velagapudi R."/>
            <person name="Vision T.J."/>
            <person name="Zeng Q."/>
            <person name="Zolan M.E."/>
            <person name="Pukkila P.J."/>
        </authorList>
    </citation>
    <scope>NUCLEOTIDE SEQUENCE [LARGE SCALE GENOMIC DNA]</scope>
    <source>
        <strain evidence="2">Okayama-7 / 130 / ATCC MYA-4618 / FGSC 9003</strain>
    </source>
</reference>
<gene>
    <name evidence="1" type="ORF">CC1G_15098</name>
</gene>
<sequence>MYYLDILVELVDSVYEDAVSWVSHPDYSEASSKYAMSATCSSAGIQQPPPGSFRCTRVYAGYVLSRDVFYRWAHKVTPNYPPEETDAIAALSLLRPHAVPHEYPRNIVKIEGVSQIVKIEGVSQIVKIEGVSQIVKIEGVAGHTMPREMWA</sequence>
<keyword evidence="2" id="KW-1185">Reference proteome</keyword>
<dbReference type="RefSeq" id="XP_002910764.1">
    <property type="nucleotide sequence ID" value="XM_002910718.1"/>
</dbReference>
<protein>
    <submittedName>
        <fullName evidence="1">Uncharacterized protein</fullName>
    </submittedName>
</protein>
<accession>D6RNZ4</accession>
<dbReference type="InParanoid" id="D6RNZ4"/>
<dbReference type="HOGENOM" id="CLU_1731375_0_0_1"/>
<evidence type="ECO:0000313" key="1">
    <source>
        <dbReference type="EMBL" id="EFI27270.1"/>
    </source>
</evidence>
<proteinExistence type="predicted"/>
<dbReference type="AlphaFoldDB" id="D6RNZ4"/>
<dbReference type="KEGG" id="cci:CC1G_15098"/>
<dbReference type="GeneID" id="9378286"/>